<evidence type="ECO:0000313" key="1">
    <source>
        <dbReference type="EMBL" id="SEC30537.1"/>
    </source>
</evidence>
<name>A0A1H4RF74_9FLAO</name>
<sequence length="317" mass="37796">MKWYQPDKRWEIWGIKTKAEFIDKFVVPGKFHEKVPKDVVEAFETVTYLMAHAYFYYSIYDEAMSKALLIMEMSIKLKAEQLDIPLKLPPKENGVVFDKKLFKIIEEVCRKEHLKFLEPEFLRAKKMRNTRMHPKTHTIHGAMGFTNGNAMLFVNVINKLFLNKNELQYCHVKRLNLEKLLSKFKQGLFVLEQHSVNYLITSIYDFKYLKIKERELLLLYVQPIIAKPKYNIENHNYEPLVLALSQFKINGHAINGYDTKNNPISIYANNEEKNIATWQAFLKDYNKIKKEDLAHFHLQSSRMALWRYEELIYENCW</sequence>
<dbReference type="Proteomes" id="UP000183038">
    <property type="component" value="Unassembled WGS sequence"/>
</dbReference>
<accession>A0A1H4RF74</accession>
<reference evidence="1 2" key="1">
    <citation type="submission" date="2016-10" db="EMBL/GenBank/DDBJ databases">
        <authorList>
            <person name="de Groot N.N."/>
        </authorList>
    </citation>
    <scope>NUCLEOTIDE SEQUENCE [LARGE SCALE GENOMIC DNA]</scope>
    <source>
        <strain evidence="1 2">MAR_2009_71</strain>
    </source>
</reference>
<dbReference type="EMBL" id="FNTB01000001">
    <property type="protein sequence ID" value="SEC30537.1"/>
    <property type="molecule type" value="Genomic_DNA"/>
</dbReference>
<organism evidence="1 2">
    <name type="scientific">Maribacter dokdonensis</name>
    <dbReference type="NCBI Taxonomy" id="320912"/>
    <lineage>
        <taxon>Bacteria</taxon>
        <taxon>Pseudomonadati</taxon>
        <taxon>Bacteroidota</taxon>
        <taxon>Flavobacteriia</taxon>
        <taxon>Flavobacteriales</taxon>
        <taxon>Flavobacteriaceae</taxon>
        <taxon>Maribacter</taxon>
    </lineage>
</organism>
<evidence type="ECO:0000313" key="2">
    <source>
        <dbReference type="Proteomes" id="UP000183038"/>
    </source>
</evidence>
<dbReference type="AlphaFoldDB" id="A0A1H4RF74"/>
<gene>
    <name evidence="1" type="ORF">SAMN05192540_2849</name>
</gene>
<proteinExistence type="predicted"/>
<protein>
    <submittedName>
        <fullName evidence="1">Uncharacterized protein</fullName>
    </submittedName>
</protein>